<evidence type="ECO:0008006" key="4">
    <source>
        <dbReference type="Google" id="ProtNLM"/>
    </source>
</evidence>
<accession>A0A2C9ENK8</accession>
<keyword evidence="1" id="KW-0732">Signal</keyword>
<evidence type="ECO:0000313" key="3">
    <source>
        <dbReference type="Proteomes" id="UP000013940"/>
    </source>
</evidence>
<evidence type="ECO:0000313" key="2">
    <source>
        <dbReference type="EMBL" id="AGL85227.1"/>
    </source>
</evidence>
<feature type="signal peptide" evidence="1">
    <location>
        <begin position="1"/>
        <end position="33"/>
    </location>
</feature>
<reference evidence="3" key="1">
    <citation type="journal article" date="2014" name="Genome Announc.">
        <title>Full-genome sequence of the plant growth-promoting bacterium Pseudomonas protegens CHA0.</title>
        <authorList>
            <person name="Jousset A."/>
            <person name="Schuldes J."/>
            <person name="Keel C."/>
            <person name="Maurhofer M."/>
            <person name="Daniel R."/>
            <person name="Scheu S."/>
            <person name="Thuermer A."/>
        </authorList>
    </citation>
    <scope>NUCLEOTIDE SEQUENCE [LARGE SCALE GENOMIC DNA]</scope>
    <source>
        <strain evidence="3">DSM 19095 / LMG 27888 / CFBP 6595 / CHA0</strain>
    </source>
</reference>
<dbReference type="Proteomes" id="UP000013940">
    <property type="component" value="Chromosome"/>
</dbReference>
<protein>
    <recommendedName>
        <fullName evidence="4">DUF2790 domain-containing protein</fullName>
    </recommendedName>
</protein>
<dbReference type="EMBL" id="CP003190">
    <property type="protein sequence ID" value="AGL85227.1"/>
    <property type="molecule type" value="Genomic_DNA"/>
</dbReference>
<sequence>MDDGFMPITKPFAKISLSISLLGLVGASPFSLADDTTPVSELLRSGYEVKAAYQAPARVGLVHFLILQKGSSAFQCVTYGAEIKPRFHDYSNTYSCAQIQDLIPTQPNLRQ</sequence>
<dbReference type="AlphaFoldDB" id="A0A2C9ENK8"/>
<organism evidence="2 3">
    <name type="scientific">Pseudomonas protegens (strain DSM 19095 / LMG 27888 / CFBP 6595 / CHA0)</name>
    <dbReference type="NCBI Taxonomy" id="1124983"/>
    <lineage>
        <taxon>Bacteria</taxon>
        <taxon>Pseudomonadati</taxon>
        <taxon>Pseudomonadota</taxon>
        <taxon>Gammaproteobacteria</taxon>
        <taxon>Pseudomonadales</taxon>
        <taxon>Pseudomonadaceae</taxon>
        <taxon>Pseudomonas</taxon>
    </lineage>
</organism>
<dbReference type="HOGENOM" id="CLU_2156187_0_0_6"/>
<evidence type="ECO:0000256" key="1">
    <source>
        <dbReference type="SAM" id="SignalP"/>
    </source>
</evidence>
<name>A0A2C9ENK8_PSEPH</name>
<dbReference type="KEGG" id="pprc:PFLCHA0_c34570"/>
<gene>
    <name evidence="2" type="ORF">PFLCHA0_c34570</name>
</gene>
<feature type="chain" id="PRO_5012044834" description="DUF2790 domain-containing protein" evidence="1">
    <location>
        <begin position="34"/>
        <end position="111"/>
    </location>
</feature>
<proteinExistence type="predicted"/>